<evidence type="ECO:0000313" key="2">
    <source>
        <dbReference type="Proteomes" id="UP000479710"/>
    </source>
</evidence>
<name>A0A6G1C757_9ORYZ</name>
<dbReference type="Proteomes" id="UP000479710">
    <property type="component" value="Unassembled WGS sequence"/>
</dbReference>
<dbReference type="EMBL" id="SPHZ02000010">
    <property type="protein sequence ID" value="KAF0896288.1"/>
    <property type="molecule type" value="Genomic_DNA"/>
</dbReference>
<comment type="caution">
    <text evidence="1">The sequence shown here is derived from an EMBL/GenBank/DDBJ whole genome shotgun (WGS) entry which is preliminary data.</text>
</comment>
<organism evidence="1 2">
    <name type="scientific">Oryza meyeriana var. granulata</name>
    <dbReference type="NCBI Taxonomy" id="110450"/>
    <lineage>
        <taxon>Eukaryota</taxon>
        <taxon>Viridiplantae</taxon>
        <taxon>Streptophyta</taxon>
        <taxon>Embryophyta</taxon>
        <taxon>Tracheophyta</taxon>
        <taxon>Spermatophyta</taxon>
        <taxon>Magnoliopsida</taxon>
        <taxon>Liliopsida</taxon>
        <taxon>Poales</taxon>
        <taxon>Poaceae</taxon>
        <taxon>BOP clade</taxon>
        <taxon>Oryzoideae</taxon>
        <taxon>Oryzeae</taxon>
        <taxon>Oryzinae</taxon>
        <taxon>Oryza</taxon>
        <taxon>Oryza meyeriana</taxon>
    </lineage>
</organism>
<reference evidence="1 2" key="1">
    <citation type="submission" date="2019-11" db="EMBL/GenBank/DDBJ databases">
        <title>Whole genome sequence of Oryza granulata.</title>
        <authorList>
            <person name="Li W."/>
        </authorList>
    </citation>
    <scope>NUCLEOTIDE SEQUENCE [LARGE SCALE GENOMIC DNA]</scope>
    <source>
        <strain evidence="2">cv. Menghai</strain>
        <tissue evidence="1">Leaf</tissue>
    </source>
</reference>
<gene>
    <name evidence="1" type="ORF">E2562_021443</name>
</gene>
<sequence length="51" mass="5737">MKRCQSSTCRCWVRIDGQSCTGRQSVTGILQALDRCIPLTAHHSHKRLLSP</sequence>
<dbReference type="AlphaFoldDB" id="A0A6G1C757"/>
<accession>A0A6G1C757</accession>
<evidence type="ECO:0000313" key="1">
    <source>
        <dbReference type="EMBL" id="KAF0896288.1"/>
    </source>
</evidence>
<proteinExistence type="predicted"/>
<protein>
    <submittedName>
        <fullName evidence="1">Uncharacterized protein</fullName>
    </submittedName>
</protein>
<feature type="non-terminal residue" evidence="1">
    <location>
        <position position="51"/>
    </location>
</feature>
<keyword evidence="2" id="KW-1185">Reference proteome</keyword>